<dbReference type="EMBL" id="JYDO01000272">
    <property type="protein sequence ID" value="KRZ66029.1"/>
    <property type="molecule type" value="Genomic_DNA"/>
</dbReference>
<name>A0A0V1M2Q2_9BILA</name>
<reference evidence="3 5" key="1">
    <citation type="submission" date="2015-01" db="EMBL/GenBank/DDBJ databases">
        <title>Evolution of Trichinella species and genotypes.</title>
        <authorList>
            <person name="Korhonen P.K."/>
            <person name="Edoardo P."/>
            <person name="Giuseppe L.R."/>
            <person name="Gasser R.B."/>
        </authorList>
    </citation>
    <scope>NUCLEOTIDE SEQUENCE [LARGE SCALE GENOMIC DNA]</scope>
    <source>
        <strain evidence="3">ISS1980</strain>
    </source>
</reference>
<protein>
    <submittedName>
        <fullName evidence="3">Uncharacterized protein</fullName>
    </submittedName>
</protein>
<proteinExistence type="predicted"/>
<evidence type="ECO:0000256" key="1">
    <source>
        <dbReference type="SAM" id="MobiDB-lite"/>
    </source>
</evidence>
<evidence type="ECO:0000313" key="5">
    <source>
        <dbReference type="Proteomes" id="UP000054843"/>
    </source>
</evidence>
<evidence type="ECO:0000313" key="4">
    <source>
        <dbReference type="EMBL" id="KRZ66201.1"/>
    </source>
</evidence>
<keyword evidence="5" id="KW-1185">Reference proteome</keyword>
<organism evidence="3 5">
    <name type="scientific">Trichinella papuae</name>
    <dbReference type="NCBI Taxonomy" id="268474"/>
    <lineage>
        <taxon>Eukaryota</taxon>
        <taxon>Metazoa</taxon>
        <taxon>Ecdysozoa</taxon>
        <taxon>Nematoda</taxon>
        <taxon>Enoplea</taxon>
        <taxon>Dorylaimia</taxon>
        <taxon>Trichinellida</taxon>
        <taxon>Trichinellidae</taxon>
        <taxon>Trichinella</taxon>
    </lineage>
</organism>
<dbReference type="EMBL" id="JYDO01000257">
    <property type="protein sequence ID" value="KRZ66201.1"/>
    <property type="molecule type" value="Genomic_DNA"/>
</dbReference>
<dbReference type="Proteomes" id="UP000054843">
    <property type="component" value="Unassembled WGS sequence"/>
</dbReference>
<gene>
    <name evidence="2" type="ORF">T10_12103</name>
    <name evidence="3" type="ORF">T10_301</name>
    <name evidence="4" type="ORF">T10_5715</name>
</gene>
<dbReference type="AlphaFoldDB" id="A0A0V1M2Q2"/>
<accession>A0A0V1M2Q2</accession>
<evidence type="ECO:0000313" key="2">
    <source>
        <dbReference type="EMBL" id="KRZ66029.1"/>
    </source>
</evidence>
<feature type="region of interest" description="Disordered" evidence="1">
    <location>
        <begin position="78"/>
        <end position="116"/>
    </location>
</feature>
<sequence>MVVDLRRLQHHFPFPSDLHHEFLIVHLNTDWGSRYYFSPALPHIDMGFNTPEKEDNAKDLAIISKQIQQHWSNDQKMLSKHKLNKQIKSQKSCVHKNEKSSFRMPMEGKLAPQHQY</sequence>
<comment type="caution">
    <text evidence="3">The sequence shown here is derived from an EMBL/GenBank/DDBJ whole genome shotgun (WGS) entry which is preliminary data.</text>
</comment>
<evidence type="ECO:0000313" key="3">
    <source>
        <dbReference type="EMBL" id="KRZ66053.1"/>
    </source>
</evidence>
<dbReference type="EMBL" id="JYDO01000270">
    <property type="protein sequence ID" value="KRZ66053.1"/>
    <property type="molecule type" value="Genomic_DNA"/>
</dbReference>